<reference evidence="2" key="1">
    <citation type="submission" date="2018-06" db="EMBL/GenBank/DDBJ databases">
        <authorList>
            <person name="Ashton P.M."/>
            <person name="Dallman T."/>
            <person name="Nair S."/>
            <person name="De Pinna E."/>
            <person name="Peters T."/>
            <person name="Grant K."/>
        </authorList>
    </citation>
    <scope>NUCLEOTIDE SEQUENCE</scope>
    <source>
        <strain evidence="2">250711</strain>
    </source>
</reference>
<comment type="caution">
    <text evidence="3">The sequence shown here is derived from an EMBL/GenBank/DDBJ whole genome shotgun (WGS) entry which is preliminary data.</text>
</comment>
<dbReference type="EMBL" id="AAHKGI010000007">
    <property type="protein sequence ID" value="EBX1172682.1"/>
    <property type="molecule type" value="Genomic_DNA"/>
</dbReference>
<sequence length="209" mass="23946">MNTKWESHLAQLITCMSELDDTEVISALNHVRMQLHQISPFKDEPVDCVLWLSQRQVKANDYNPNVMAPIEQRLLHTSLKAEGYTQPIVVRNARIGYDVVDGYHRMQLGKHKKDLQKRLKGYLPAVVLSELQSTGEERAATIRHNRARGQHQIAAMSDIVRDLSRLGWSDSRIAQELGMENDEVLRLKQISGLVELFSDEDFSTAWTVR</sequence>
<name>A0A3V2Y5K0_SALNE</name>
<dbReference type="PANTHER" id="PTHR30083">
    <property type="entry name" value="TRANSCRIPTIONAL REGULATOR-RELATED"/>
    <property type="match status" value="1"/>
</dbReference>
<dbReference type="EMBL" id="AALGZK010000032">
    <property type="protein sequence ID" value="ECZ5440208.1"/>
    <property type="molecule type" value="Genomic_DNA"/>
</dbReference>
<protein>
    <recommendedName>
        <fullName evidence="1">ParB-like N-terminal domain-containing protein</fullName>
    </recommendedName>
</protein>
<dbReference type="RefSeq" id="WP_057516529.1">
    <property type="nucleotide sequence ID" value="NZ_MYAT01000087.1"/>
</dbReference>
<dbReference type="AlphaFoldDB" id="A0A3V2Y5K0"/>
<dbReference type="SMART" id="SM00470">
    <property type="entry name" value="ParB"/>
    <property type="match status" value="1"/>
</dbReference>
<evidence type="ECO:0000259" key="1">
    <source>
        <dbReference type="SMART" id="SM00470"/>
    </source>
</evidence>
<evidence type="ECO:0000313" key="3">
    <source>
        <dbReference type="EMBL" id="ECZ5440208.1"/>
    </source>
</evidence>
<reference evidence="3" key="2">
    <citation type="submission" date="2018-07" db="EMBL/GenBank/DDBJ databases">
        <authorList>
            <consortium name="GenomeTrakr network: Whole genome sequencing for foodborne pathogen traceback"/>
        </authorList>
    </citation>
    <scope>NUCLEOTIDE SEQUENCE</scope>
    <source>
        <strain evidence="3">FDA00000095</strain>
    </source>
</reference>
<dbReference type="SUPFAM" id="SSF110849">
    <property type="entry name" value="ParB/Sulfiredoxin"/>
    <property type="match status" value="1"/>
</dbReference>
<gene>
    <name evidence="3" type="ORF">AHQ57_24175</name>
    <name evidence="2" type="ORF">DQ066_15255</name>
</gene>
<feature type="domain" description="ParB-like N-terminal" evidence="1">
    <location>
        <begin position="50"/>
        <end position="146"/>
    </location>
</feature>
<organism evidence="3">
    <name type="scientific">Salmonella newport</name>
    <dbReference type="NCBI Taxonomy" id="108619"/>
    <lineage>
        <taxon>Bacteria</taxon>
        <taxon>Pseudomonadati</taxon>
        <taxon>Pseudomonadota</taxon>
        <taxon>Gammaproteobacteria</taxon>
        <taxon>Enterobacterales</taxon>
        <taxon>Enterobacteriaceae</taxon>
        <taxon>Salmonella</taxon>
    </lineage>
</organism>
<evidence type="ECO:0000313" key="2">
    <source>
        <dbReference type="EMBL" id="EBX1172682.1"/>
    </source>
</evidence>
<proteinExistence type="predicted"/>
<dbReference type="GO" id="GO:0071453">
    <property type="term" value="P:cellular response to oxygen levels"/>
    <property type="evidence" value="ECO:0007669"/>
    <property type="project" value="TreeGrafter"/>
</dbReference>
<dbReference type="InterPro" id="IPR003115">
    <property type="entry name" value="ParB_N"/>
</dbReference>
<accession>A0A3V2Y5K0</accession>
<dbReference type="InterPro" id="IPR036086">
    <property type="entry name" value="ParB/Sulfiredoxin_sf"/>
</dbReference>
<dbReference type="PANTHER" id="PTHR30083:SF1">
    <property type="entry name" value="TRANSCRIPTIONAL REGULATOR"/>
    <property type="match status" value="1"/>
</dbReference>